<name>A0A0D0B8Y2_9AGAM</name>
<gene>
    <name evidence="1" type="ORF">CY34DRAFT_281799</name>
</gene>
<accession>A0A0D0B8Y2</accession>
<sequence length="99" mass="11644">MSAHSSKVNNNSRRLGSTSKPLISNFKYCKNHSISLIKRIHCPHTLYQLKFILPQQLPRLRYPQVTLHALHKQFVRRRKPFRDGRRIQCIMRALVPPSS</sequence>
<dbReference type="AlphaFoldDB" id="A0A0D0B8Y2"/>
<evidence type="ECO:0000313" key="2">
    <source>
        <dbReference type="Proteomes" id="UP000054485"/>
    </source>
</evidence>
<protein>
    <submittedName>
        <fullName evidence="1">Uncharacterized protein</fullName>
    </submittedName>
</protein>
<reference evidence="2" key="2">
    <citation type="submission" date="2015-01" db="EMBL/GenBank/DDBJ databases">
        <title>Evolutionary Origins and Diversification of the Mycorrhizal Mutualists.</title>
        <authorList>
            <consortium name="DOE Joint Genome Institute"/>
            <consortium name="Mycorrhizal Genomics Consortium"/>
            <person name="Kohler A."/>
            <person name="Kuo A."/>
            <person name="Nagy L.G."/>
            <person name="Floudas D."/>
            <person name="Copeland A."/>
            <person name="Barry K.W."/>
            <person name="Cichocki N."/>
            <person name="Veneault-Fourrey C."/>
            <person name="LaButti K."/>
            <person name="Lindquist E.A."/>
            <person name="Lipzen A."/>
            <person name="Lundell T."/>
            <person name="Morin E."/>
            <person name="Murat C."/>
            <person name="Riley R."/>
            <person name="Ohm R."/>
            <person name="Sun H."/>
            <person name="Tunlid A."/>
            <person name="Henrissat B."/>
            <person name="Grigoriev I.V."/>
            <person name="Hibbett D.S."/>
            <person name="Martin F."/>
        </authorList>
    </citation>
    <scope>NUCLEOTIDE SEQUENCE [LARGE SCALE GENOMIC DNA]</scope>
    <source>
        <strain evidence="2">UH-Slu-Lm8-n1</strain>
    </source>
</reference>
<dbReference type="Proteomes" id="UP000054485">
    <property type="component" value="Unassembled WGS sequence"/>
</dbReference>
<evidence type="ECO:0000313" key="1">
    <source>
        <dbReference type="EMBL" id="KIK40198.1"/>
    </source>
</evidence>
<proteinExistence type="predicted"/>
<dbReference type="EMBL" id="KN835311">
    <property type="protein sequence ID" value="KIK40198.1"/>
    <property type="molecule type" value="Genomic_DNA"/>
</dbReference>
<dbReference type="HOGENOM" id="CLU_2321916_0_0_1"/>
<dbReference type="InParanoid" id="A0A0D0B8Y2"/>
<organism evidence="1 2">
    <name type="scientific">Suillus luteus UH-Slu-Lm8-n1</name>
    <dbReference type="NCBI Taxonomy" id="930992"/>
    <lineage>
        <taxon>Eukaryota</taxon>
        <taxon>Fungi</taxon>
        <taxon>Dikarya</taxon>
        <taxon>Basidiomycota</taxon>
        <taxon>Agaricomycotina</taxon>
        <taxon>Agaricomycetes</taxon>
        <taxon>Agaricomycetidae</taxon>
        <taxon>Boletales</taxon>
        <taxon>Suillineae</taxon>
        <taxon>Suillaceae</taxon>
        <taxon>Suillus</taxon>
    </lineage>
</organism>
<reference evidence="1 2" key="1">
    <citation type="submission" date="2014-04" db="EMBL/GenBank/DDBJ databases">
        <authorList>
            <consortium name="DOE Joint Genome Institute"/>
            <person name="Kuo A."/>
            <person name="Ruytinx J."/>
            <person name="Rineau F."/>
            <person name="Colpaert J."/>
            <person name="Kohler A."/>
            <person name="Nagy L.G."/>
            <person name="Floudas D."/>
            <person name="Copeland A."/>
            <person name="Barry K.W."/>
            <person name="Cichocki N."/>
            <person name="Veneault-Fourrey C."/>
            <person name="LaButti K."/>
            <person name="Lindquist E.A."/>
            <person name="Lipzen A."/>
            <person name="Lundell T."/>
            <person name="Morin E."/>
            <person name="Murat C."/>
            <person name="Sun H."/>
            <person name="Tunlid A."/>
            <person name="Henrissat B."/>
            <person name="Grigoriev I.V."/>
            <person name="Hibbett D.S."/>
            <person name="Martin F."/>
            <person name="Nordberg H.P."/>
            <person name="Cantor M.N."/>
            <person name="Hua S.X."/>
        </authorList>
    </citation>
    <scope>NUCLEOTIDE SEQUENCE [LARGE SCALE GENOMIC DNA]</scope>
    <source>
        <strain evidence="1 2">UH-Slu-Lm8-n1</strain>
    </source>
</reference>
<keyword evidence="2" id="KW-1185">Reference proteome</keyword>